<keyword evidence="2" id="KW-1133">Transmembrane helix</keyword>
<reference evidence="3 4" key="1">
    <citation type="submission" date="2014-07" db="EMBL/GenBank/DDBJ databases">
        <authorList>
            <person name="Sibley D."/>
            <person name="Venepally P."/>
            <person name="Karamycheva S."/>
            <person name="Hadjithomas M."/>
            <person name="Khan A."/>
            <person name="Brunk B."/>
            <person name="Roos D."/>
            <person name="Caler E."/>
            <person name="Lorenzi H."/>
        </authorList>
    </citation>
    <scope>NUCLEOTIDE SEQUENCE [LARGE SCALE GENOMIC DNA]</scope>
    <source>
        <strain evidence="3 4">FOU</strain>
    </source>
</reference>
<feature type="region of interest" description="Disordered" evidence="1">
    <location>
        <begin position="1"/>
        <end position="24"/>
    </location>
</feature>
<evidence type="ECO:0000313" key="4">
    <source>
        <dbReference type="Proteomes" id="UP000028838"/>
    </source>
</evidence>
<name>A0A086KSQ2_TOXGO</name>
<feature type="region of interest" description="Disordered" evidence="1">
    <location>
        <begin position="195"/>
        <end position="234"/>
    </location>
</feature>
<keyword evidence="2" id="KW-0472">Membrane</keyword>
<accession>A0A086KSQ2</accession>
<gene>
    <name evidence="3" type="ORF">TGFOU_221480</name>
</gene>
<feature type="transmembrane region" description="Helical" evidence="2">
    <location>
        <begin position="77"/>
        <end position="94"/>
    </location>
</feature>
<proteinExistence type="predicted"/>
<keyword evidence="2 3" id="KW-0812">Transmembrane</keyword>
<comment type="caution">
    <text evidence="3">The sequence shown here is derived from an EMBL/GenBank/DDBJ whole genome shotgun (WGS) entry which is preliminary data.</text>
</comment>
<dbReference type="OrthoDB" id="10416789at2759"/>
<evidence type="ECO:0000256" key="2">
    <source>
        <dbReference type="SAM" id="Phobius"/>
    </source>
</evidence>
<sequence>MSSHDLRLCRPRRQSKGSRQSPAFSAGRLCSSWGSLCVCRRVPRTKLGGSPAPRTAGIHRDSKCCATAMMPFPKRSLSLVCLLFCVVTAAGTLPRQPVADAFRLENQGVQDSHANSDAMQPSLGSATNHKATGTTSFVSVNENEEGMSQKAIIVFIVAISAMVICIGVVLVMWWMSSEREKKRRHVARDAERAPGLFFSEDEGPMSTDEKSAPKKPAGGNSPNTRDAGESISRERQIIEEDLGKVLVVDPVSGVMRSRQKWQRNGNSVPDKRMLAGAERTCRTGQQKFKK</sequence>
<evidence type="ECO:0000313" key="3">
    <source>
        <dbReference type="EMBL" id="KFG47420.1"/>
    </source>
</evidence>
<dbReference type="EMBL" id="AEYH02001750">
    <property type="protein sequence ID" value="KFG47420.1"/>
    <property type="molecule type" value="Genomic_DNA"/>
</dbReference>
<feature type="transmembrane region" description="Helical" evidence="2">
    <location>
        <begin position="151"/>
        <end position="175"/>
    </location>
</feature>
<organism evidence="3 4">
    <name type="scientific">Toxoplasma gondii FOU</name>
    <dbReference type="NCBI Taxonomy" id="943167"/>
    <lineage>
        <taxon>Eukaryota</taxon>
        <taxon>Sar</taxon>
        <taxon>Alveolata</taxon>
        <taxon>Apicomplexa</taxon>
        <taxon>Conoidasida</taxon>
        <taxon>Coccidia</taxon>
        <taxon>Eucoccidiorida</taxon>
        <taxon>Eimeriorina</taxon>
        <taxon>Sarcocystidae</taxon>
        <taxon>Toxoplasma</taxon>
    </lineage>
</organism>
<protein>
    <submittedName>
        <fullName evidence="3">Putative transmembrane protein</fullName>
    </submittedName>
</protein>
<dbReference type="AlphaFoldDB" id="A0A086KSQ2"/>
<evidence type="ECO:0000256" key="1">
    <source>
        <dbReference type="SAM" id="MobiDB-lite"/>
    </source>
</evidence>
<dbReference type="VEuPathDB" id="ToxoDB:TGFOU_221480"/>
<feature type="region of interest" description="Disordered" evidence="1">
    <location>
        <begin position="257"/>
        <end position="290"/>
    </location>
</feature>
<dbReference type="Proteomes" id="UP000028838">
    <property type="component" value="Unassembled WGS sequence"/>
</dbReference>